<comment type="caution">
    <text evidence="1">The sequence shown here is derived from an EMBL/GenBank/DDBJ whole genome shotgun (WGS) entry which is preliminary data.</text>
</comment>
<dbReference type="EMBL" id="BAAALS010000004">
    <property type="protein sequence ID" value="GAA1741523.1"/>
    <property type="molecule type" value="Genomic_DNA"/>
</dbReference>
<reference evidence="2" key="1">
    <citation type="journal article" date="2019" name="Int. J. Syst. Evol. Microbiol.">
        <title>The Global Catalogue of Microorganisms (GCM) 10K type strain sequencing project: providing services to taxonomists for standard genome sequencing and annotation.</title>
        <authorList>
            <consortium name="The Broad Institute Genomics Platform"/>
            <consortium name="The Broad Institute Genome Sequencing Center for Infectious Disease"/>
            <person name="Wu L."/>
            <person name="Ma J."/>
        </authorList>
    </citation>
    <scope>NUCLEOTIDE SEQUENCE [LARGE SCALE GENOMIC DNA]</scope>
    <source>
        <strain evidence="2">JCM 13249</strain>
    </source>
</reference>
<dbReference type="InterPro" id="IPR036397">
    <property type="entry name" value="RNaseH_sf"/>
</dbReference>
<dbReference type="InterPro" id="IPR012337">
    <property type="entry name" value="RNaseH-like_sf"/>
</dbReference>
<protein>
    <recommendedName>
        <fullName evidence="3">Exonuclease</fullName>
    </recommendedName>
</protein>
<dbReference type="Gene3D" id="3.30.420.10">
    <property type="entry name" value="Ribonuclease H-like superfamily/Ribonuclease H"/>
    <property type="match status" value="1"/>
</dbReference>
<keyword evidence="2" id="KW-1185">Reference proteome</keyword>
<dbReference type="Proteomes" id="UP001500655">
    <property type="component" value="Unassembled WGS sequence"/>
</dbReference>
<dbReference type="RefSeq" id="WP_344077393.1">
    <property type="nucleotide sequence ID" value="NZ_BAAALS010000004.1"/>
</dbReference>
<evidence type="ECO:0000313" key="1">
    <source>
        <dbReference type="EMBL" id="GAA1741523.1"/>
    </source>
</evidence>
<evidence type="ECO:0000313" key="2">
    <source>
        <dbReference type="Proteomes" id="UP001500655"/>
    </source>
</evidence>
<proteinExistence type="predicted"/>
<sequence>MEIYVSTDVETDGPIPGPNSMLSFASAAYTAGKDLVGTFSANLATLPGASGDEKTMAWWATQPRAWAACRADQQAPETAMVRYRSWLVELPGRPVFVGYPAAFDFLFVYWYLIRFAGSSPFSHSALDIKSYAMAVLGTDYRATTKRAMPRSWFDDLPHSHVALDDAIEQGALFCNILAANPRRVP</sequence>
<accession>A0ABP4W111</accession>
<evidence type="ECO:0008006" key="3">
    <source>
        <dbReference type="Google" id="ProtNLM"/>
    </source>
</evidence>
<gene>
    <name evidence="1" type="ORF">GCM10009681_10360</name>
</gene>
<name>A0ABP4W111_9ACTN</name>
<organism evidence="1 2">
    <name type="scientific">Luedemannella helvata</name>
    <dbReference type="NCBI Taxonomy" id="349315"/>
    <lineage>
        <taxon>Bacteria</taxon>
        <taxon>Bacillati</taxon>
        <taxon>Actinomycetota</taxon>
        <taxon>Actinomycetes</taxon>
        <taxon>Micromonosporales</taxon>
        <taxon>Micromonosporaceae</taxon>
        <taxon>Luedemannella</taxon>
    </lineage>
</organism>
<dbReference type="SUPFAM" id="SSF53098">
    <property type="entry name" value="Ribonuclease H-like"/>
    <property type="match status" value="1"/>
</dbReference>